<accession>A0A067TRX6</accession>
<dbReference type="OrthoDB" id="192748at2759"/>
<evidence type="ECO:0000313" key="3">
    <source>
        <dbReference type="Proteomes" id="UP000027222"/>
    </source>
</evidence>
<keyword evidence="1" id="KW-0472">Membrane</keyword>
<keyword evidence="1" id="KW-1133">Transmembrane helix</keyword>
<keyword evidence="3" id="KW-1185">Reference proteome</keyword>
<dbReference type="Proteomes" id="UP000027222">
    <property type="component" value="Unassembled WGS sequence"/>
</dbReference>
<proteinExistence type="predicted"/>
<evidence type="ECO:0000256" key="1">
    <source>
        <dbReference type="SAM" id="Phobius"/>
    </source>
</evidence>
<keyword evidence="1" id="KW-0812">Transmembrane</keyword>
<dbReference type="STRING" id="685588.A0A067TRX6"/>
<evidence type="ECO:0000313" key="2">
    <source>
        <dbReference type="EMBL" id="KDR82674.1"/>
    </source>
</evidence>
<reference evidence="3" key="1">
    <citation type="journal article" date="2014" name="Proc. Natl. Acad. Sci. U.S.A.">
        <title>Extensive sampling of basidiomycete genomes demonstrates inadequacy of the white-rot/brown-rot paradigm for wood decay fungi.</title>
        <authorList>
            <person name="Riley R."/>
            <person name="Salamov A.A."/>
            <person name="Brown D.W."/>
            <person name="Nagy L.G."/>
            <person name="Floudas D."/>
            <person name="Held B.W."/>
            <person name="Levasseur A."/>
            <person name="Lombard V."/>
            <person name="Morin E."/>
            <person name="Otillar R."/>
            <person name="Lindquist E.A."/>
            <person name="Sun H."/>
            <person name="LaButti K.M."/>
            <person name="Schmutz J."/>
            <person name="Jabbour D."/>
            <person name="Luo H."/>
            <person name="Baker S.E."/>
            <person name="Pisabarro A.G."/>
            <person name="Walton J.D."/>
            <person name="Blanchette R.A."/>
            <person name="Henrissat B."/>
            <person name="Martin F."/>
            <person name="Cullen D."/>
            <person name="Hibbett D.S."/>
            <person name="Grigoriev I.V."/>
        </authorList>
    </citation>
    <scope>NUCLEOTIDE SEQUENCE [LARGE SCALE GENOMIC DNA]</scope>
    <source>
        <strain evidence="3">CBS 339.88</strain>
    </source>
</reference>
<sequence>MNALKASRVSFTRRPFQRRPMATSSHPMPKKMEGPGEDFRPPWVYVGTRLISFAIIPAVGFYAVFFYDFGNHEHVFQPVS</sequence>
<dbReference type="HOGENOM" id="CLU_2589916_0_0_1"/>
<dbReference type="AlphaFoldDB" id="A0A067TRX6"/>
<dbReference type="EMBL" id="KL142369">
    <property type="protein sequence ID" value="KDR82674.1"/>
    <property type="molecule type" value="Genomic_DNA"/>
</dbReference>
<gene>
    <name evidence="2" type="ORF">GALMADRAFT_220663</name>
</gene>
<organism evidence="2 3">
    <name type="scientific">Galerina marginata (strain CBS 339.88)</name>
    <dbReference type="NCBI Taxonomy" id="685588"/>
    <lineage>
        <taxon>Eukaryota</taxon>
        <taxon>Fungi</taxon>
        <taxon>Dikarya</taxon>
        <taxon>Basidiomycota</taxon>
        <taxon>Agaricomycotina</taxon>
        <taxon>Agaricomycetes</taxon>
        <taxon>Agaricomycetidae</taxon>
        <taxon>Agaricales</taxon>
        <taxon>Agaricineae</taxon>
        <taxon>Strophariaceae</taxon>
        <taxon>Galerina</taxon>
    </lineage>
</organism>
<feature type="transmembrane region" description="Helical" evidence="1">
    <location>
        <begin position="43"/>
        <end position="67"/>
    </location>
</feature>
<name>A0A067TRX6_GALM3</name>
<protein>
    <submittedName>
        <fullName evidence="2">Uncharacterized protein</fullName>
    </submittedName>
</protein>